<keyword evidence="5" id="KW-0378">Hydrolase</keyword>
<evidence type="ECO:0000256" key="1">
    <source>
        <dbReference type="PROSITE-ProRule" id="PRU01394"/>
    </source>
</evidence>
<dbReference type="InterPro" id="IPR041507">
    <property type="entry name" value="UCH_C"/>
</dbReference>
<dbReference type="EC" id="3.4.19.12" evidence="5"/>
<feature type="coiled-coil region" evidence="2">
    <location>
        <begin position="1"/>
        <end position="28"/>
    </location>
</feature>
<name>A0A0D2NIV0_9CHLO</name>
<evidence type="ECO:0000256" key="3">
    <source>
        <dbReference type="SAM" id="MobiDB-lite"/>
    </source>
</evidence>
<evidence type="ECO:0000259" key="4">
    <source>
        <dbReference type="Pfam" id="PF18031"/>
    </source>
</evidence>
<proteinExistence type="predicted"/>
<dbReference type="GO" id="GO:0004843">
    <property type="term" value="F:cysteine-type deubiquitinase activity"/>
    <property type="evidence" value="ECO:0007669"/>
    <property type="project" value="UniProtKB-EC"/>
</dbReference>
<keyword evidence="1" id="KW-0833">Ubl conjugation pathway</keyword>
<keyword evidence="2" id="KW-0175">Coiled coil</keyword>
<dbReference type="AlphaFoldDB" id="A0A0D2NIV0"/>
<accession>A0A0D2NIV0</accession>
<feature type="compositionally biased region" description="Gly residues" evidence="3">
    <location>
        <begin position="81"/>
        <end position="91"/>
    </location>
</feature>
<dbReference type="Proteomes" id="UP000054498">
    <property type="component" value="Unassembled WGS sequence"/>
</dbReference>
<gene>
    <name evidence="5" type="ORF">MNEG_3107</name>
</gene>
<dbReference type="KEGG" id="mng:MNEG_3107"/>
<dbReference type="Gene3D" id="1.20.58.860">
    <property type="match status" value="1"/>
</dbReference>
<evidence type="ECO:0000256" key="2">
    <source>
        <dbReference type="SAM" id="Coils"/>
    </source>
</evidence>
<feature type="domain" description="UCH37-like C-terminal" evidence="4">
    <location>
        <begin position="8"/>
        <end position="53"/>
    </location>
</feature>
<organism evidence="5 6">
    <name type="scientific">Monoraphidium neglectum</name>
    <dbReference type="NCBI Taxonomy" id="145388"/>
    <lineage>
        <taxon>Eukaryota</taxon>
        <taxon>Viridiplantae</taxon>
        <taxon>Chlorophyta</taxon>
        <taxon>core chlorophytes</taxon>
        <taxon>Chlorophyceae</taxon>
        <taxon>CS clade</taxon>
        <taxon>Sphaeropleales</taxon>
        <taxon>Selenastraceae</taxon>
        <taxon>Monoraphidium</taxon>
    </lineage>
</organism>
<dbReference type="OrthoDB" id="1924260at2759"/>
<dbReference type="Pfam" id="PF18031">
    <property type="entry name" value="UCH_C"/>
    <property type="match status" value="1"/>
</dbReference>
<keyword evidence="6" id="KW-1185">Reference proteome</keyword>
<protein>
    <submittedName>
        <fullName evidence="5">Ubiquitin carboxyl-terminal hydrolase L5</fullName>
        <ecNumber evidence="5">3.4.19.12</ecNumber>
    </submittedName>
</protein>
<dbReference type="RefSeq" id="XP_013903865.1">
    <property type="nucleotide sequence ID" value="XM_014048411.1"/>
</dbReference>
<reference evidence="5 6" key="1">
    <citation type="journal article" date="2013" name="BMC Genomics">
        <title>Reconstruction of the lipid metabolism for the microalga Monoraphidium neglectum from its genome sequence reveals characteristics suitable for biofuel production.</title>
        <authorList>
            <person name="Bogen C."/>
            <person name="Al-Dilaimi A."/>
            <person name="Albersmeier A."/>
            <person name="Wichmann J."/>
            <person name="Grundmann M."/>
            <person name="Rupp O."/>
            <person name="Lauersen K.J."/>
            <person name="Blifernez-Klassen O."/>
            <person name="Kalinowski J."/>
            <person name="Goesmann A."/>
            <person name="Mussgnug J.H."/>
            <person name="Kruse O."/>
        </authorList>
    </citation>
    <scope>NUCLEOTIDE SEQUENCE [LARGE SCALE GENOMIC DNA]</scope>
    <source>
        <strain evidence="5 6">SAG 48.87</strain>
    </source>
</reference>
<dbReference type="EMBL" id="KK100596">
    <property type="protein sequence ID" value="KIZ04846.1"/>
    <property type="molecule type" value="Genomic_DNA"/>
</dbReference>
<evidence type="ECO:0000313" key="5">
    <source>
        <dbReference type="EMBL" id="KIZ04846.1"/>
    </source>
</evidence>
<dbReference type="GO" id="GO:0006511">
    <property type="term" value="P:ubiquitin-dependent protein catabolic process"/>
    <property type="evidence" value="ECO:0007669"/>
    <property type="project" value="UniProtKB-UniRule"/>
</dbReference>
<evidence type="ECO:0000313" key="6">
    <source>
        <dbReference type="Proteomes" id="UP000054498"/>
    </source>
</evidence>
<sequence>MADLENQIERLESQVADEAGKRKRWRDENVRRRHNYIPFLFNFLKLLAEKKQLKGLIEDAAARQKQREAAAGGGGKDERGGAGAEAAGGGE</sequence>
<dbReference type="PROSITE" id="PS52049">
    <property type="entry name" value="ULD"/>
    <property type="match status" value="1"/>
</dbReference>
<dbReference type="STRING" id="145388.A0A0D2NIV0"/>
<feature type="region of interest" description="Disordered" evidence="3">
    <location>
        <begin position="62"/>
        <end position="91"/>
    </location>
</feature>
<dbReference type="GeneID" id="25735985"/>